<evidence type="ECO:0008006" key="3">
    <source>
        <dbReference type="Google" id="ProtNLM"/>
    </source>
</evidence>
<name>A0A9W6SQU5_9ACTN</name>
<dbReference type="Proteomes" id="UP001165079">
    <property type="component" value="Unassembled WGS sequence"/>
</dbReference>
<protein>
    <recommendedName>
        <fullName evidence="3">Winged helix DNA-binding domain-containing protein</fullName>
    </recommendedName>
</protein>
<dbReference type="PANTHER" id="PTHR38479:SF2">
    <property type="entry name" value="WINGED HELIX DNA-BINDING DOMAIN-CONTAINING PROTEIN"/>
    <property type="match status" value="1"/>
</dbReference>
<dbReference type="RefSeq" id="WP_285664192.1">
    <property type="nucleotide sequence ID" value="NZ_BSTX01000002.1"/>
</dbReference>
<dbReference type="AlphaFoldDB" id="A0A9W6SQU5"/>
<dbReference type="EMBL" id="BSTX01000002">
    <property type="protein sequence ID" value="GLZ79061.1"/>
    <property type="molecule type" value="Genomic_DNA"/>
</dbReference>
<accession>A0A9W6SQU5</accession>
<dbReference type="Pfam" id="PF06224">
    <property type="entry name" value="AlkZ-like"/>
    <property type="match status" value="1"/>
</dbReference>
<evidence type="ECO:0000313" key="1">
    <source>
        <dbReference type="EMBL" id="GLZ79061.1"/>
    </source>
</evidence>
<dbReference type="PANTHER" id="PTHR38479">
    <property type="entry name" value="LMO0824 PROTEIN"/>
    <property type="match status" value="1"/>
</dbReference>
<gene>
    <name evidence="1" type="ORF">Afil01_38680</name>
</gene>
<proteinExistence type="predicted"/>
<reference evidence="1" key="1">
    <citation type="submission" date="2023-03" db="EMBL/GenBank/DDBJ databases">
        <title>Actinorhabdospora filicis NBRC 111898.</title>
        <authorList>
            <person name="Ichikawa N."/>
            <person name="Sato H."/>
            <person name="Tonouchi N."/>
        </authorList>
    </citation>
    <scope>NUCLEOTIDE SEQUENCE</scope>
    <source>
        <strain evidence="1">NBRC 111898</strain>
    </source>
</reference>
<keyword evidence="2" id="KW-1185">Reference proteome</keyword>
<dbReference type="InterPro" id="IPR009351">
    <property type="entry name" value="AlkZ-like"/>
</dbReference>
<sequence>MRTIGAAQRRARLAARQLAHRATPLEVARALVVLHGSDPASPHLSIAARGDHTPADVERAMYDERVLVRMHAMRRTVFVVPADLVAVVHASSTVAVAARERRQMVAFATAQGFTAFGEAEAAVLKRLAEGEATGAELGRAVPALRTSFVYGRGTSYEAAQTLGTRLLPVMGMEGSIIRGRPKGSWTSATFTWSAATPPSPMPPAEAEAALVGRWLAAHGPGTEADLKWWTGWTLTAVRRALTAVGAVTVALDEGEGFVLPGDEDDVPAPPPSAALLPALDPTPMGWKERGFYLSPDMIGELFDRNGNIGPTLWWDGRVIGGWSHTPSGEIAVEYLADPGADGHAAVDAERERLARLIGDVRVTPRFRTPLEKRRNT</sequence>
<evidence type="ECO:0000313" key="2">
    <source>
        <dbReference type="Proteomes" id="UP001165079"/>
    </source>
</evidence>
<comment type="caution">
    <text evidence="1">The sequence shown here is derived from an EMBL/GenBank/DDBJ whole genome shotgun (WGS) entry which is preliminary data.</text>
</comment>
<organism evidence="1 2">
    <name type="scientific">Actinorhabdospora filicis</name>
    <dbReference type="NCBI Taxonomy" id="1785913"/>
    <lineage>
        <taxon>Bacteria</taxon>
        <taxon>Bacillati</taxon>
        <taxon>Actinomycetota</taxon>
        <taxon>Actinomycetes</taxon>
        <taxon>Micromonosporales</taxon>
        <taxon>Micromonosporaceae</taxon>
        <taxon>Actinorhabdospora</taxon>
    </lineage>
</organism>